<dbReference type="InterPro" id="IPR015421">
    <property type="entry name" value="PyrdxlP-dep_Trfase_major"/>
</dbReference>
<organism evidence="3 4">
    <name type="scientific">Microlunatus capsulatus</name>
    <dbReference type="NCBI Taxonomy" id="99117"/>
    <lineage>
        <taxon>Bacteria</taxon>
        <taxon>Bacillati</taxon>
        <taxon>Actinomycetota</taxon>
        <taxon>Actinomycetes</taxon>
        <taxon>Propionibacteriales</taxon>
        <taxon>Propionibacteriaceae</taxon>
        <taxon>Microlunatus</taxon>
    </lineage>
</organism>
<dbReference type="RefSeq" id="WP_210056444.1">
    <property type="nucleotide sequence ID" value="NZ_BAAAMH010000020.1"/>
</dbReference>
<evidence type="ECO:0000259" key="2">
    <source>
        <dbReference type="Pfam" id="PF00266"/>
    </source>
</evidence>
<dbReference type="SUPFAM" id="SSF53383">
    <property type="entry name" value="PLP-dependent transferases"/>
    <property type="match status" value="1"/>
</dbReference>
<comment type="caution">
    <text evidence="3">The sequence shown here is derived from an EMBL/GenBank/DDBJ whole genome shotgun (WGS) entry which is preliminary data.</text>
</comment>
<dbReference type="Proteomes" id="UP000758168">
    <property type="component" value="Unassembled WGS sequence"/>
</dbReference>
<dbReference type="InterPro" id="IPR015422">
    <property type="entry name" value="PyrdxlP-dep_Trfase_small"/>
</dbReference>
<reference evidence="3 4" key="1">
    <citation type="submission" date="2021-03" db="EMBL/GenBank/DDBJ databases">
        <title>Sequencing the genomes of 1000 actinobacteria strains.</title>
        <authorList>
            <person name="Klenk H.-P."/>
        </authorList>
    </citation>
    <scope>NUCLEOTIDE SEQUENCE [LARGE SCALE GENOMIC DNA]</scope>
    <source>
        <strain evidence="3 4">DSM 12936</strain>
    </source>
</reference>
<dbReference type="Gene3D" id="3.40.640.10">
    <property type="entry name" value="Type I PLP-dependent aspartate aminotransferase-like (Major domain)"/>
    <property type="match status" value="1"/>
</dbReference>
<keyword evidence="1" id="KW-0663">Pyridoxal phosphate</keyword>
<protein>
    <submittedName>
        <fullName evidence="3">Isopenicillin-N epimerase</fullName>
        <ecNumber evidence="3">5.1.1.17</ecNumber>
    </submittedName>
</protein>
<dbReference type="EC" id="5.1.1.17" evidence="3"/>
<feature type="domain" description="Aminotransferase class V" evidence="2">
    <location>
        <begin position="70"/>
        <end position="312"/>
    </location>
</feature>
<evidence type="ECO:0000256" key="1">
    <source>
        <dbReference type="ARBA" id="ARBA00022898"/>
    </source>
</evidence>
<dbReference type="Pfam" id="PF00266">
    <property type="entry name" value="Aminotran_5"/>
    <property type="match status" value="1"/>
</dbReference>
<dbReference type="Gene3D" id="3.90.1150.10">
    <property type="entry name" value="Aspartate Aminotransferase, domain 1"/>
    <property type="match status" value="1"/>
</dbReference>
<sequence length="423" mass="44840">MPTTTDVTAPAPLTTPDGRPAAALWALHPDLRHLNHGSFGAVPRAALAHQDELRQQTELAPVAWFPGLPQRIEGARRLVAPRLHVEAERLALVLNASAGASVVFGSLTLPPGAEVLVTDHGYGAVTAGAARAARRAGGRLVTAAVPLEADEDEAFEAIWAAVTDRTALVVLDHITSPTARRLPVGRVCAEARRRGIATLVDGAHAPLLLEDPVAEADADVWVGNLHKYGCAPRGAAVLVARPEVAEDLHPLIDSWGAGLPFPERFDHQGTLDLTSWLAAPTALDTVDRELGWDAVRRYTTALADWAQDLVATALGEASGVDCHARVGMPVGPLRLVGLPGRLATGHLEANAMRDRMLAEAGIETAFTAFGGRGYLRLSAHAYNTPEDYLDLVERAVPLLLAWAVEADPASAPVTVNPQGRREQ</sequence>
<evidence type="ECO:0000313" key="4">
    <source>
        <dbReference type="Proteomes" id="UP000758168"/>
    </source>
</evidence>
<evidence type="ECO:0000313" key="3">
    <source>
        <dbReference type="EMBL" id="MBP2417663.1"/>
    </source>
</evidence>
<dbReference type="PANTHER" id="PTHR43092">
    <property type="entry name" value="L-CYSTEINE DESULFHYDRASE"/>
    <property type="match status" value="1"/>
</dbReference>
<keyword evidence="4" id="KW-1185">Reference proteome</keyword>
<dbReference type="InterPro" id="IPR015424">
    <property type="entry name" value="PyrdxlP-dep_Trfase"/>
</dbReference>
<dbReference type="InterPro" id="IPR000192">
    <property type="entry name" value="Aminotrans_V_dom"/>
</dbReference>
<dbReference type="EMBL" id="JAGIOB010000001">
    <property type="protein sequence ID" value="MBP2417663.1"/>
    <property type="molecule type" value="Genomic_DNA"/>
</dbReference>
<accession>A0ABS4Z9C8</accession>
<dbReference type="PANTHER" id="PTHR43092:SF2">
    <property type="entry name" value="HERCYNYLCYSTEINE SULFOXIDE LYASE"/>
    <property type="match status" value="1"/>
</dbReference>
<dbReference type="GO" id="GO:0045439">
    <property type="term" value="F:isopenicillin-N epimerase activity"/>
    <property type="evidence" value="ECO:0007669"/>
    <property type="project" value="UniProtKB-EC"/>
</dbReference>
<gene>
    <name evidence="3" type="ORF">JOF54_002585</name>
</gene>
<proteinExistence type="predicted"/>
<keyword evidence="3" id="KW-0413">Isomerase</keyword>
<name>A0ABS4Z9C8_9ACTN</name>